<evidence type="ECO:0000313" key="6">
    <source>
        <dbReference type="Proteomes" id="UP000253772"/>
    </source>
</evidence>
<protein>
    <submittedName>
        <fullName evidence="5">Integrase</fullName>
    </submittedName>
</protein>
<evidence type="ECO:0000256" key="2">
    <source>
        <dbReference type="ARBA" id="ARBA00022908"/>
    </source>
</evidence>
<dbReference type="Proteomes" id="UP000253772">
    <property type="component" value="Plasmid p1"/>
</dbReference>
<dbReference type="GO" id="GO:0003677">
    <property type="term" value="F:DNA binding"/>
    <property type="evidence" value="ECO:0007669"/>
    <property type="project" value="UniProtKB-KW"/>
</dbReference>
<dbReference type="InterPro" id="IPR022169">
    <property type="entry name" value="DUF3701"/>
</dbReference>
<dbReference type="InterPro" id="IPR013762">
    <property type="entry name" value="Integrase-like_cat_sf"/>
</dbReference>
<evidence type="ECO:0000256" key="3">
    <source>
        <dbReference type="ARBA" id="ARBA00023125"/>
    </source>
</evidence>
<dbReference type="AlphaFoldDB" id="A0A2L0XDJ7"/>
<dbReference type="InterPro" id="IPR010998">
    <property type="entry name" value="Integrase_recombinase_N"/>
</dbReference>
<sequence>MNAPASGATIVTPLRRRRSVTRRQLHRGHFGFLRAIIQGLHARAMWERYLMEEGEIEADQELLARSPEGEEGAEADIEADPAAHAFATHPKVRRVTAWLRSELVAAATRAQRPGTARRLKLEARDLRKIGQKGLGLPSLEEFVAETGMDGFGESEQLAAYQERYGDALKRESKRARMMRRQLEAIDWLEERYAQPVLAGDACRAWLAEPLAERLEVAGVTTLADLLDRIDGLGAGWARGLPAIGAGKARAIEAFLTTHAETLGRSIGNHVAVPRRRRYVHEMASVVPRGKENALVPLDKLVLPVHLDGRDGAYRLPQARCLINAHNDYEAVLSWLRSKPGLAPDRILRLREKRKDVGTGQGPYDWLNYLSNTQRAYRKEAERFLLWSMLARGKPLSSMDTDDCMAYRDFLADPPKEWCGPRSRERWTPLWRPFEGPLNPRAQGYAIGVLANLYAYLNAKNYLAGNPWQGIHVPTSAKPELDVGRSLTEDQWAFVKGCLARLPATSIHRRLQVALPLLYATGLRLSEVIAASTDDLEWVSLAQPGTGEREEGWWLTVIGKGNKLRRVPVPDTTVHALGEYLESRGFASDPARCRGVALLGHATDQEERAGGWAKIDTAPAEAGLAATTLYRQIKRFFQACASELEAVDARGASRLAAASTHWMRHTHISHALAAGAPLEAVKQNAGHASLDTTTRYVTTEDARRRAAMRKFWDSQST</sequence>
<dbReference type="InterPro" id="IPR050090">
    <property type="entry name" value="Tyrosine_recombinase_XerCD"/>
</dbReference>
<dbReference type="Pfam" id="PF00589">
    <property type="entry name" value="Phage_integrase"/>
    <property type="match status" value="1"/>
</dbReference>
<dbReference type="GO" id="GO:0006310">
    <property type="term" value="P:DNA recombination"/>
    <property type="evidence" value="ECO:0007669"/>
    <property type="project" value="UniProtKB-KW"/>
</dbReference>
<keyword evidence="3" id="KW-0238">DNA-binding</keyword>
<dbReference type="OrthoDB" id="8610787at2"/>
<gene>
    <name evidence="5" type="ORF">DDF84_033395</name>
</gene>
<dbReference type="RefSeq" id="WP_011229412.1">
    <property type="nucleotide sequence ID" value="NZ_CP026546.1"/>
</dbReference>
<dbReference type="Gene3D" id="1.10.150.130">
    <property type="match status" value="1"/>
</dbReference>
<dbReference type="SUPFAM" id="SSF56349">
    <property type="entry name" value="DNA breaking-rejoining enzymes"/>
    <property type="match status" value="1"/>
</dbReference>
<reference evidence="5 6" key="1">
    <citation type="submission" date="2019-03" db="EMBL/GenBank/DDBJ databases">
        <title>Comparative insights into the high quality Complete genome sequence of highly metal resistant Cupriavidus metallidurans strain BS1 isolated from a gold-copper mine.</title>
        <authorList>
            <person name="Mazhar H.S."/>
            <person name="Rensing C."/>
        </authorList>
    </citation>
    <scope>NUCLEOTIDE SEQUENCE [LARGE SCALE GENOMIC DNA]</scope>
    <source>
        <strain evidence="5 6">BS1</strain>
        <plasmid evidence="5 6">p1</plasmid>
    </source>
</reference>
<name>A0A2L0XDJ7_9BURK</name>
<dbReference type="PANTHER" id="PTHR30349">
    <property type="entry name" value="PHAGE INTEGRASE-RELATED"/>
    <property type="match status" value="1"/>
</dbReference>
<proteinExistence type="predicted"/>
<dbReference type="CDD" id="cd00397">
    <property type="entry name" value="DNA_BRE_C"/>
    <property type="match status" value="1"/>
</dbReference>
<comment type="subcellular location">
    <subcellularLocation>
        <location evidence="1">Cytoplasm</location>
    </subcellularLocation>
</comment>
<dbReference type="Gene3D" id="1.10.443.10">
    <property type="entry name" value="Intergrase catalytic core"/>
    <property type="match status" value="1"/>
</dbReference>
<dbReference type="EMBL" id="CP037902">
    <property type="protein sequence ID" value="QBP14586.1"/>
    <property type="molecule type" value="Genomic_DNA"/>
</dbReference>
<keyword evidence="2" id="KW-0229">DNA integration</keyword>
<organism evidence="5 6">
    <name type="scientific">Cupriavidus metallidurans</name>
    <dbReference type="NCBI Taxonomy" id="119219"/>
    <lineage>
        <taxon>Bacteria</taxon>
        <taxon>Pseudomonadati</taxon>
        <taxon>Pseudomonadota</taxon>
        <taxon>Betaproteobacteria</taxon>
        <taxon>Burkholderiales</taxon>
        <taxon>Burkholderiaceae</taxon>
        <taxon>Cupriavidus</taxon>
    </lineage>
</organism>
<dbReference type="InterPro" id="IPR002104">
    <property type="entry name" value="Integrase_catalytic"/>
</dbReference>
<geneLocation type="plasmid" evidence="5">
    <name>p1</name>
</geneLocation>
<evidence type="ECO:0000256" key="4">
    <source>
        <dbReference type="ARBA" id="ARBA00023172"/>
    </source>
</evidence>
<dbReference type="PANTHER" id="PTHR30349:SF77">
    <property type="entry name" value="TYROSINE RECOMBINASE XERC"/>
    <property type="match status" value="1"/>
</dbReference>
<dbReference type="OMA" id="WERYLME"/>
<dbReference type="GO" id="GO:0015074">
    <property type="term" value="P:DNA integration"/>
    <property type="evidence" value="ECO:0007669"/>
    <property type="project" value="UniProtKB-KW"/>
</dbReference>
<dbReference type="GO" id="GO:0005737">
    <property type="term" value="C:cytoplasm"/>
    <property type="evidence" value="ECO:0007669"/>
    <property type="project" value="UniProtKB-SubCell"/>
</dbReference>
<evidence type="ECO:0000313" key="5">
    <source>
        <dbReference type="EMBL" id="QBP14586.1"/>
    </source>
</evidence>
<keyword evidence="5" id="KW-0614">Plasmid</keyword>
<evidence type="ECO:0000256" key="1">
    <source>
        <dbReference type="ARBA" id="ARBA00004496"/>
    </source>
</evidence>
<dbReference type="InterPro" id="IPR011010">
    <property type="entry name" value="DNA_brk_join_enz"/>
</dbReference>
<accession>A0A2L0XDJ7</accession>
<dbReference type="Pfam" id="PF12482">
    <property type="entry name" value="DUF3701"/>
    <property type="match status" value="1"/>
</dbReference>
<dbReference type="PROSITE" id="PS51898">
    <property type="entry name" value="TYR_RECOMBINASE"/>
    <property type="match status" value="1"/>
</dbReference>
<keyword evidence="4" id="KW-0233">DNA recombination</keyword>
<dbReference type="GeneID" id="60825035"/>